<dbReference type="InterPro" id="IPR002831">
    <property type="entry name" value="Tscrpt_reg_TrmB_N"/>
</dbReference>
<feature type="region of interest" description="Disordered" evidence="1">
    <location>
        <begin position="1"/>
        <end position="78"/>
    </location>
</feature>
<dbReference type="InterPro" id="IPR027417">
    <property type="entry name" value="P-loop_NTPase"/>
</dbReference>
<dbReference type="InterPro" id="IPR011991">
    <property type="entry name" value="ArsR-like_HTH"/>
</dbReference>
<sequence>MKAKRYSYQTTKGVVATTIIRRNDLFRPKSNKLQSDREKAKSSTQNKGEPGKTGKPGKNTPEMPEMPESPRILVDDHNKSQPNEKFITEETVESKDGRKVKIDVYRIGEEEKIEGDKVVRRAKLKFVISYRSVVKECVEDCRDTISEVAKATDYKVSKNVISEKVAELREEYGEEEEISIVDYVRQKYPDRLAEVEKDPFGWILQRTKEIVGYDRLKLLTFLSVISSQLKRIMGMSRINIMLVGTSGAGKSSTIKSVVRYVDGTDMYIAGTRLTQNALGYLNVDSFDGKVLFIEQIDRQNINYIREMMTEEKVCTLVTEKVVDENGNERHESHLRCTPGQSAVITTSVVDDINVDKEQIFNRFLKVYVNPKSIDTGVVIDAILKRSNTDVNEVDRLIFMAYLKSRPSFADITPVLDQAKKFVLSLQEYTREPLTRVTEILRNLVITTAIARGKTKADVDDFNFVMANFQLDVLYNGLGLTERDVEIIEALPDEGGLKSQEIADALKVSKQYAINVLKNLERKGVVEGEKEDGKTFTWYLTSLGRRIKALVSNLDVVEVRNDKGELIGAVDSKFRNDANAGNDRENAMSGNDRDAMQRGDGETNRVIEAYKYLKEHGWTLTTDIAGWFGDDVIEKLKRKDLVTFNVIDGVEYVNAK</sequence>
<dbReference type="InterPro" id="IPR036390">
    <property type="entry name" value="WH_DNA-bd_sf"/>
</dbReference>
<organism evidence="3 4">
    <name type="scientific">Saccharolobus islandicus (strain L.D.8.5 / Lassen #2)</name>
    <name type="common">Sulfolobus islandicus</name>
    <dbReference type="NCBI Taxonomy" id="425944"/>
    <lineage>
        <taxon>Archaea</taxon>
        <taxon>Thermoproteota</taxon>
        <taxon>Thermoprotei</taxon>
        <taxon>Sulfolobales</taxon>
        <taxon>Sulfolobaceae</taxon>
        <taxon>Saccharolobus</taxon>
    </lineage>
</organism>
<gene>
    <name evidence="3" type="ordered locus">LD85_1471</name>
</gene>
<evidence type="ECO:0000313" key="3">
    <source>
        <dbReference type="EMBL" id="ADB87138.1"/>
    </source>
</evidence>
<dbReference type="AlphaFoldDB" id="D2PK35"/>
<dbReference type="Gene3D" id="1.10.10.10">
    <property type="entry name" value="Winged helix-like DNA-binding domain superfamily/Winged helix DNA-binding domain"/>
    <property type="match status" value="1"/>
</dbReference>
<evidence type="ECO:0000256" key="1">
    <source>
        <dbReference type="SAM" id="MobiDB-lite"/>
    </source>
</evidence>
<dbReference type="InterPro" id="IPR036388">
    <property type="entry name" value="WH-like_DNA-bd_sf"/>
</dbReference>
<accession>D2PK35</accession>
<evidence type="ECO:0000313" key="4">
    <source>
        <dbReference type="Proteomes" id="UP000001404"/>
    </source>
</evidence>
<dbReference type="KEGG" id="sii:LD85_1471"/>
<dbReference type="CDD" id="cd00090">
    <property type="entry name" value="HTH_ARSR"/>
    <property type="match status" value="1"/>
</dbReference>
<dbReference type="Pfam" id="PF01978">
    <property type="entry name" value="TrmB"/>
    <property type="match status" value="1"/>
</dbReference>
<feature type="region of interest" description="Disordered" evidence="1">
    <location>
        <begin position="577"/>
        <end position="599"/>
    </location>
</feature>
<name>D2PK35_SACI9</name>
<protein>
    <submittedName>
        <fullName evidence="3">Transcriptional regulator TrmB</fullName>
    </submittedName>
</protein>
<dbReference type="HOGENOM" id="CLU_423700_0_0_2"/>
<dbReference type="EMBL" id="CP001731">
    <property type="protein sequence ID" value="ADB87138.1"/>
    <property type="molecule type" value="Genomic_DNA"/>
</dbReference>
<proteinExistence type="predicted"/>
<dbReference type="SUPFAM" id="SSF46785">
    <property type="entry name" value="Winged helix' DNA-binding domain"/>
    <property type="match status" value="1"/>
</dbReference>
<evidence type="ECO:0000259" key="2">
    <source>
        <dbReference type="Pfam" id="PF01978"/>
    </source>
</evidence>
<dbReference type="Proteomes" id="UP000001404">
    <property type="component" value="Chromosome"/>
</dbReference>
<reference evidence="4" key="1">
    <citation type="journal article" date="2009" name="Proc. Natl. Acad. Sci. U.S.A.">
        <title>Biogeography of the Sulfolobus islandicus pan-genome.</title>
        <authorList>
            <person name="Reno M.L."/>
            <person name="Held N.L."/>
            <person name="Fields C.J."/>
            <person name="Burke P.V."/>
            <person name="Whitaker R.J."/>
        </authorList>
    </citation>
    <scope>NUCLEOTIDE SEQUENCE [LARGE SCALE GENOMIC DNA]</scope>
    <source>
        <strain evidence="4">L.D.8.5 / Lassen #2</strain>
    </source>
</reference>
<dbReference type="SUPFAM" id="SSF52540">
    <property type="entry name" value="P-loop containing nucleoside triphosphate hydrolases"/>
    <property type="match status" value="1"/>
</dbReference>
<feature type="domain" description="Transcription regulator TrmB N-terminal" evidence="2">
    <location>
        <begin position="476"/>
        <end position="533"/>
    </location>
</feature>